<evidence type="ECO:0000313" key="2">
    <source>
        <dbReference type="EMBL" id="KIO17565.1"/>
    </source>
</evidence>
<name>A0A0C3PS93_9AGAM</name>
<evidence type="ECO:0000313" key="3">
    <source>
        <dbReference type="Proteomes" id="UP000054248"/>
    </source>
</evidence>
<dbReference type="EMBL" id="KN823367">
    <property type="protein sequence ID" value="KIO17565.1"/>
    <property type="molecule type" value="Genomic_DNA"/>
</dbReference>
<gene>
    <name evidence="2" type="ORF">M407DRAFT_227989</name>
</gene>
<dbReference type="Proteomes" id="UP000054248">
    <property type="component" value="Unassembled WGS sequence"/>
</dbReference>
<reference evidence="2 3" key="1">
    <citation type="submission" date="2014-04" db="EMBL/GenBank/DDBJ databases">
        <authorList>
            <consortium name="DOE Joint Genome Institute"/>
            <person name="Kuo A."/>
            <person name="Girlanda M."/>
            <person name="Perotto S."/>
            <person name="Kohler A."/>
            <person name="Nagy L.G."/>
            <person name="Floudas D."/>
            <person name="Copeland A."/>
            <person name="Barry K.W."/>
            <person name="Cichocki N."/>
            <person name="Veneault-Fourrey C."/>
            <person name="LaButti K."/>
            <person name="Lindquist E.A."/>
            <person name="Lipzen A."/>
            <person name="Lundell T."/>
            <person name="Morin E."/>
            <person name="Murat C."/>
            <person name="Sun H."/>
            <person name="Tunlid A."/>
            <person name="Henrissat B."/>
            <person name="Grigoriev I.V."/>
            <person name="Hibbett D.S."/>
            <person name="Martin F."/>
            <person name="Nordberg H.P."/>
            <person name="Cantor M.N."/>
            <person name="Hua S.X."/>
        </authorList>
    </citation>
    <scope>NUCLEOTIDE SEQUENCE [LARGE SCALE GENOMIC DNA]</scope>
    <source>
        <strain evidence="2 3">MUT 4182</strain>
    </source>
</reference>
<dbReference type="AlphaFoldDB" id="A0A0C3PS93"/>
<reference evidence="3" key="2">
    <citation type="submission" date="2015-01" db="EMBL/GenBank/DDBJ databases">
        <title>Evolutionary Origins and Diversification of the Mycorrhizal Mutualists.</title>
        <authorList>
            <consortium name="DOE Joint Genome Institute"/>
            <consortium name="Mycorrhizal Genomics Consortium"/>
            <person name="Kohler A."/>
            <person name="Kuo A."/>
            <person name="Nagy L.G."/>
            <person name="Floudas D."/>
            <person name="Copeland A."/>
            <person name="Barry K.W."/>
            <person name="Cichocki N."/>
            <person name="Veneault-Fourrey C."/>
            <person name="LaButti K."/>
            <person name="Lindquist E.A."/>
            <person name="Lipzen A."/>
            <person name="Lundell T."/>
            <person name="Morin E."/>
            <person name="Murat C."/>
            <person name="Riley R."/>
            <person name="Ohm R."/>
            <person name="Sun H."/>
            <person name="Tunlid A."/>
            <person name="Henrissat B."/>
            <person name="Grigoriev I.V."/>
            <person name="Hibbett D.S."/>
            <person name="Martin F."/>
        </authorList>
    </citation>
    <scope>NUCLEOTIDE SEQUENCE [LARGE SCALE GENOMIC DNA]</scope>
    <source>
        <strain evidence="3">MUT 4182</strain>
    </source>
</reference>
<accession>A0A0C3PS93</accession>
<dbReference type="HOGENOM" id="CLU_1826715_0_0_1"/>
<keyword evidence="3" id="KW-1185">Reference proteome</keyword>
<organism evidence="2 3">
    <name type="scientific">Tulasnella calospora MUT 4182</name>
    <dbReference type="NCBI Taxonomy" id="1051891"/>
    <lineage>
        <taxon>Eukaryota</taxon>
        <taxon>Fungi</taxon>
        <taxon>Dikarya</taxon>
        <taxon>Basidiomycota</taxon>
        <taxon>Agaricomycotina</taxon>
        <taxon>Agaricomycetes</taxon>
        <taxon>Cantharellales</taxon>
        <taxon>Tulasnellaceae</taxon>
        <taxon>Tulasnella</taxon>
    </lineage>
</organism>
<protein>
    <submittedName>
        <fullName evidence="2">Uncharacterized protein</fullName>
    </submittedName>
</protein>
<sequence length="141" mass="15420">MGFSLAPNTPQNVTAGEKAVMWLSHQARTVRCKVRSNGDWWWNSLRSGSSRFWSERRPSVESKGLGVGGQKDTSASKRPQLILAAEGMEWGGGAAREGDYLVADVLMRREKLGAEFLSLANVESFVIHHIAALHATPDAIT</sequence>
<evidence type="ECO:0000256" key="1">
    <source>
        <dbReference type="SAM" id="MobiDB-lite"/>
    </source>
</evidence>
<feature type="region of interest" description="Disordered" evidence="1">
    <location>
        <begin position="58"/>
        <end position="78"/>
    </location>
</feature>
<proteinExistence type="predicted"/>